<dbReference type="Proteomes" id="UP000294299">
    <property type="component" value="Chromosome NFRAN"/>
</dbReference>
<name>A0A484ICG0_9ARCH</name>
<dbReference type="AlphaFoldDB" id="A0A484ICG0"/>
<reference evidence="2 3" key="1">
    <citation type="submission" date="2019-02" db="EMBL/GenBank/DDBJ databases">
        <authorList>
            <person name="Lehtovirta-Morley E L."/>
        </authorList>
    </citation>
    <scope>NUCLEOTIDE SEQUENCE [LARGE SCALE GENOMIC DNA]</scope>
    <source>
        <strain evidence="2">NFRAN1</strain>
    </source>
</reference>
<sequence length="56" mass="6324">MNKGILNIMILTSNLSSVDFYLDIKILIHVYFVSLINSFAILPSQGKACVRIIRLI</sequence>
<accession>A0A484ICG0</accession>
<feature type="transmembrane region" description="Helical" evidence="1">
    <location>
        <begin position="20"/>
        <end position="42"/>
    </location>
</feature>
<keyword evidence="3" id="KW-1185">Reference proteome</keyword>
<dbReference type="KEGG" id="nfn:NFRAN_2093"/>
<organism evidence="2 3">
    <name type="scientific">Candidatus Nitrosocosmicus franklandianus</name>
    <dbReference type="NCBI Taxonomy" id="1798806"/>
    <lineage>
        <taxon>Archaea</taxon>
        <taxon>Nitrososphaerota</taxon>
        <taxon>Nitrososphaeria</taxon>
        <taxon>Nitrososphaerales</taxon>
        <taxon>Nitrososphaeraceae</taxon>
        <taxon>Candidatus Nitrosocosmicus</taxon>
    </lineage>
</organism>
<evidence type="ECO:0000313" key="3">
    <source>
        <dbReference type="Proteomes" id="UP000294299"/>
    </source>
</evidence>
<keyword evidence="1" id="KW-0812">Transmembrane</keyword>
<evidence type="ECO:0000313" key="2">
    <source>
        <dbReference type="EMBL" id="VFJ14415.1"/>
    </source>
</evidence>
<gene>
    <name evidence="2" type="ORF">NFRAN_2093</name>
</gene>
<dbReference type="EMBL" id="LR216287">
    <property type="protein sequence ID" value="VFJ14415.1"/>
    <property type="molecule type" value="Genomic_DNA"/>
</dbReference>
<protein>
    <submittedName>
        <fullName evidence="2">Uncharacterized protein</fullName>
    </submittedName>
</protein>
<keyword evidence="1" id="KW-0472">Membrane</keyword>
<proteinExistence type="predicted"/>
<keyword evidence="1" id="KW-1133">Transmembrane helix</keyword>
<evidence type="ECO:0000256" key="1">
    <source>
        <dbReference type="SAM" id="Phobius"/>
    </source>
</evidence>